<evidence type="ECO:0000313" key="2">
    <source>
        <dbReference type="EMBL" id="GAA0739711.1"/>
    </source>
</evidence>
<dbReference type="EMBL" id="BAAACG010000008">
    <property type="protein sequence ID" value="GAA0739711.1"/>
    <property type="molecule type" value="Genomic_DNA"/>
</dbReference>
<keyword evidence="3" id="KW-1185">Reference proteome</keyword>
<organism evidence="2 3">
    <name type="scientific">Clostridium oceanicum</name>
    <dbReference type="NCBI Taxonomy" id="1543"/>
    <lineage>
        <taxon>Bacteria</taxon>
        <taxon>Bacillati</taxon>
        <taxon>Bacillota</taxon>
        <taxon>Clostridia</taxon>
        <taxon>Eubacteriales</taxon>
        <taxon>Clostridiaceae</taxon>
        <taxon>Clostridium</taxon>
    </lineage>
</organism>
<feature type="signal peptide" evidence="1">
    <location>
        <begin position="1"/>
        <end position="27"/>
    </location>
</feature>
<dbReference type="PANTHER" id="PTHR30032:SF8">
    <property type="entry name" value="GERMINATION-SPECIFIC N-ACETYLMURAMOYL-L-ALANINE AMIDASE"/>
    <property type="match status" value="1"/>
</dbReference>
<accession>A0ABP3US16</accession>
<evidence type="ECO:0000313" key="3">
    <source>
        <dbReference type="Proteomes" id="UP001501510"/>
    </source>
</evidence>
<dbReference type="RefSeq" id="WP_343761044.1">
    <property type="nucleotide sequence ID" value="NZ_BAAACG010000008.1"/>
</dbReference>
<dbReference type="PANTHER" id="PTHR30032">
    <property type="entry name" value="N-ACETYLMURAMOYL-L-ALANINE AMIDASE-RELATED"/>
    <property type="match status" value="1"/>
</dbReference>
<comment type="caution">
    <text evidence="2">The sequence shown here is derived from an EMBL/GenBank/DDBJ whole genome shotgun (WGS) entry which is preliminary data.</text>
</comment>
<dbReference type="Pfam" id="PF16800">
    <property type="entry name" value="Endopep_inhib"/>
    <property type="match status" value="1"/>
</dbReference>
<dbReference type="Proteomes" id="UP001501510">
    <property type="component" value="Unassembled WGS sequence"/>
</dbReference>
<dbReference type="Gene3D" id="3.40.50.12090">
    <property type="match status" value="2"/>
</dbReference>
<dbReference type="InterPro" id="IPR031841">
    <property type="entry name" value="Endopep_inhib"/>
</dbReference>
<sequence>MRKKLISITFVLALCCAMFFTSNVVKAETSQERLCGNNRYETNSKIVEKGWSESKYAVIASGQGFADALCASPLAKQYKAPILLTNKNTLNKESKEQLSRLKVKKVFIIGATGVIDNSVKREIEKMGIETKRIYGKDRFETSIEVAKNLKNLKGVVVTNAYGFADALSIAPVAAQREMAILFTKKNELPKVNKDFLSNKTFTENYVVGSTGVVSDKVASKLNNSVRLGGKNRYSTNSKILNYFSDKFNYGKVYVASGKDYPDALCGSALASLTKSPLILVGDSVDESVMSSVKANHNKYKDVIALGGTFVVSDIAYNSISEGIRYLNDSEALKLIYNANKLAYPVVETNGTMPSMHIGDKYYEKFEDKFNSKEKLFSYLNKYYTKSAINRFMSILEVKKINGQYCKKVGQLGDYNPDILNAKIINKSISKNKVDLVMKIRDSSEECSMRYKARLIYEDGKWRVDFWDGLMDI</sequence>
<gene>
    <name evidence="2" type="ORF">GCM10008906_18800</name>
</gene>
<keyword evidence="1" id="KW-0732">Signal</keyword>
<reference evidence="3" key="1">
    <citation type="journal article" date="2019" name="Int. J. Syst. Evol. Microbiol.">
        <title>The Global Catalogue of Microorganisms (GCM) 10K type strain sequencing project: providing services to taxonomists for standard genome sequencing and annotation.</title>
        <authorList>
            <consortium name="The Broad Institute Genomics Platform"/>
            <consortium name="The Broad Institute Genome Sequencing Center for Infectious Disease"/>
            <person name="Wu L."/>
            <person name="Ma J."/>
        </authorList>
    </citation>
    <scope>NUCLEOTIDE SEQUENCE [LARGE SCALE GENOMIC DNA]</scope>
    <source>
        <strain evidence="3">JCM 1407</strain>
    </source>
</reference>
<dbReference type="InterPro" id="IPR051922">
    <property type="entry name" value="Bact_Sporulation_Assoc"/>
</dbReference>
<dbReference type="InterPro" id="IPR053749">
    <property type="entry name" value="TA_system-associated_sf"/>
</dbReference>
<feature type="chain" id="PRO_5046929167" evidence="1">
    <location>
        <begin position="28"/>
        <end position="472"/>
    </location>
</feature>
<protein>
    <submittedName>
        <fullName evidence="2">Cell wall-binding repeat-containing protein</fullName>
    </submittedName>
</protein>
<dbReference type="InterPro" id="IPR007253">
    <property type="entry name" value="Cell_wall-bd_2"/>
</dbReference>
<dbReference type="Pfam" id="PF04122">
    <property type="entry name" value="CW_binding_2"/>
    <property type="match status" value="3"/>
</dbReference>
<dbReference type="Gene3D" id="3.10.450.420">
    <property type="match status" value="1"/>
</dbReference>
<name>A0ABP3US16_9CLOT</name>
<evidence type="ECO:0000256" key="1">
    <source>
        <dbReference type="SAM" id="SignalP"/>
    </source>
</evidence>
<proteinExistence type="predicted"/>